<dbReference type="GO" id="GO:0003729">
    <property type="term" value="F:mRNA binding"/>
    <property type="evidence" value="ECO:0007669"/>
    <property type="project" value="TreeGrafter"/>
</dbReference>
<comment type="similarity">
    <text evidence="1 4">Belongs to the eukaryotic ribosomal protein eS26 family.</text>
</comment>
<keyword evidence="7" id="KW-1185">Reference proteome</keyword>
<accession>A0AAU9K0N9</accession>
<feature type="compositionally biased region" description="Low complexity" evidence="5">
    <location>
        <begin position="111"/>
        <end position="132"/>
    </location>
</feature>
<dbReference type="GO" id="GO:0003735">
    <property type="term" value="F:structural constituent of ribosome"/>
    <property type="evidence" value="ECO:0007669"/>
    <property type="project" value="InterPro"/>
</dbReference>
<sequence>MPKKRRNNGRSLKNAGHGTPVHCTHCGRIVPKDKAVKRYTVRNMVDASSLRDIKDNRAIENFVIPKFYLKLAYCIACAIHHRIVRVRSHEFRKIRKVPRVFVKREEDKRPAQAPKPQAAAATTEAAPAATNA</sequence>
<keyword evidence="2 4" id="KW-0689">Ribosomal protein</keyword>
<dbReference type="Proteomes" id="UP001162131">
    <property type="component" value="Unassembled WGS sequence"/>
</dbReference>
<evidence type="ECO:0000256" key="1">
    <source>
        <dbReference type="ARBA" id="ARBA00008596"/>
    </source>
</evidence>
<dbReference type="PANTHER" id="PTHR12538">
    <property type="entry name" value="40S RIBOSOMAL PROTEIN S26"/>
    <property type="match status" value="1"/>
</dbReference>
<protein>
    <recommendedName>
        <fullName evidence="4">40S ribosomal protein S26</fullName>
    </recommendedName>
</protein>
<dbReference type="InterPro" id="IPR038551">
    <property type="entry name" value="Ribosomal_eS26_sf"/>
</dbReference>
<evidence type="ECO:0000256" key="5">
    <source>
        <dbReference type="SAM" id="MobiDB-lite"/>
    </source>
</evidence>
<evidence type="ECO:0000256" key="3">
    <source>
        <dbReference type="ARBA" id="ARBA00023274"/>
    </source>
</evidence>
<evidence type="ECO:0000256" key="4">
    <source>
        <dbReference type="RuleBase" id="RU363128"/>
    </source>
</evidence>
<gene>
    <name evidence="6" type="ORF">BSTOLATCC_MIC51022</name>
</gene>
<feature type="region of interest" description="Disordered" evidence="5">
    <location>
        <begin position="103"/>
        <end position="132"/>
    </location>
</feature>
<dbReference type="EMBL" id="CAJZBQ010000051">
    <property type="protein sequence ID" value="CAG9330432.1"/>
    <property type="molecule type" value="Genomic_DNA"/>
</dbReference>
<proteinExistence type="inferred from homology"/>
<dbReference type="Gene3D" id="3.30.1740.20">
    <property type="entry name" value="Ribosomal protein S26e"/>
    <property type="match status" value="1"/>
</dbReference>
<dbReference type="InterPro" id="IPR047864">
    <property type="entry name" value="Ribosomal_eS26_CS"/>
</dbReference>
<dbReference type="AlphaFoldDB" id="A0AAU9K0N9"/>
<organism evidence="6 7">
    <name type="scientific">Blepharisma stoltei</name>
    <dbReference type="NCBI Taxonomy" id="1481888"/>
    <lineage>
        <taxon>Eukaryota</taxon>
        <taxon>Sar</taxon>
        <taxon>Alveolata</taxon>
        <taxon>Ciliophora</taxon>
        <taxon>Postciliodesmatophora</taxon>
        <taxon>Heterotrichea</taxon>
        <taxon>Heterotrichida</taxon>
        <taxon>Blepharismidae</taxon>
        <taxon>Blepharisma</taxon>
    </lineage>
</organism>
<evidence type="ECO:0000313" key="7">
    <source>
        <dbReference type="Proteomes" id="UP001162131"/>
    </source>
</evidence>
<dbReference type="GO" id="GO:0022627">
    <property type="term" value="C:cytosolic small ribosomal subunit"/>
    <property type="evidence" value="ECO:0007669"/>
    <property type="project" value="TreeGrafter"/>
</dbReference>
<dbReference type="Pfam" id="PF01283">
    <property type="entry name" value="Ribosomal_S26e"/>
    <property type="match status" value="1"/>
</dbReference>
<evidence type="ECO:0000313" key="6">
    <source>
        <dbReference type="EMBL" id="CAG9330432.1"/>
    </source>
</evidence>
<dbReference type="GO" id="GO:0006412">
    <property type="term" value="P:translation"/>
    <property type="evidence" value="ECO:0007669"/>
    <property type="project" value="InterPro"/>
</dbReference>
<keyword evidence="3 4" id="KW-0687">Ribonucleoprotein</keyword>
<dbReference type="InterPro" id="IPR000892">
    <property type="entry name" value="Ribosomal_eS26"/>
</dbReference>
<name>A0AAU9K0N9_9CILI</name>
<dbReference type="PANTHER" id="PTHR12538:SF0">
    <property type="entry name" value="40S RIBOSOMAL PROTEIN S26"/>
    <property type="match status" value="1"/>
</dbReference>
<evidence type="ECO:0000256" key="2">
    <source>
        <dbReference type="ARBA" id="ARBA00022980"/>
    </source>
</evidence>
<dbReference type="PROSITE" id="PS00733">
    <property type="entry name" value="RIBOSOMAL_S26E"/>
    <property type="match status" value="1"/>
</dbReference>
<reference evidence="6" key="1">
    <citation type="submission" date="2021-09" db="EMBL/GenBank/DDBJ databases">
        <authorList>
            <consortium name="AG Swart"/>
            <person name="Singh M."/>
            <person name="Singh A."/>
            <person name="Seah K."/>
            <person name="Emmerich C."/>
        </authorList>
    </citation>
    <scope>NUCLEOTIDE SEQUENCE</scope>
    <source>
        <strain evidence="6">ATCC30299</strain>
    </source>
</reference>
<comment type="caution">
    <text evidence="6">The sequence shown here is derived from an EMBL/GenBank/DDBJ whole genome shotgun (WGS) entry which is preliminary data.</text>
</comment>